<dbReference type="RefSeq" id="WP_005957906.1">
    <property type="nucleotide sequence ID" value="NZ_AOJP01000017.1"/>
</dbReference>
<keyword evidence="5" id="KW-0486">Methionine biosynthesis</keyword>
<evidence type="ECO:0000256" key="1">
    <source>
        <dbReference type="ARBA" id="ARBA00022490"/>
    </source>
</evidence>
<reference evidence="7 8" key="1">
    <citation type="submission" date="2013-08" db="EMBL/GenBank/DDBJ databases">
        <title>An opportunistic ruminal bacterium that causes liver abscesses in cattle.</title>
        <authorList>
            <person name="Benahmed F.H."/>
            <person name="Rasmussen M."/>
            <person name="Harbottle H."/>
            <person name="Soppet D."/>
            <person name="Nagaraja T.G."/>
            <person name="Davidson M."/>
        </authorList>
    </citation>
    <scope>NUCLEOTIDE SEQUENCE [LARGE SCALE GENOMIC DNA]</scope>
    <source>
        <strain evidence="7 8">B35</strain>
    </source>
</reference>
<dbReference type="SUPFAM" id="SSF53633">
    <property type="entry name" value="Carbamate kinase-like"/>
    <property type="match status" value="1"/>
</dbReference>
<comment type="pathway">
    <text evidence="5">Amino-acid biosynthesis; L-methionine biosynthesis via de novo pathway; O-acetyl-L-homoserine from L-homoserine: step 1/1.</text>
</comment>
<keyword evidence="3 5" id="KW-0808">Transferase</keyword>
<evidence type="ECO:0000256" key="4">
    <source>
        <dbReference type="ARBA" id="ARBA00023315"/>
    </source>
</evidence>
<dbReference type="Pfam" id="PF00696">
    <property type="entry name" value="AA_kinase"/>
    <property type="match status" value="1"/>
</dbReference>
<comment type="caution">
    <text evidence="5">Lacks conserved residue(s) required for the propagation of feature annotation.</text>
</comment>
<dbReference type="PANTHER" id="PTHR20919">
    <property type="entry name" value="HOMOSERINE O-SUCCINYLTRANSFERASE"/>
    <property type="match status" value="1"/>
</dbReference>
<feature type="binding site" evidence="5">
    <location>
        <position position="248"/>
    </location>
    <ligand>
        <name>substrate</name>
    </ligand>
</feature>
<dbReference type="InterPro" id="IPR036393">
    <property type="entry name" value="AceGlu_kinase-like_sf"/>
</dbReference>
<dbReference type="GO" id="GO:0008899">
    <property type="term" value="F:homoserine O-succinyltransferase activity"/>
    <property type="evidence" value="ECO:0007669"/>
    <property type="project" value="UniProtKB-UniRule"/>
</dbReference>
<feature type="domain" description="Aspartate/glutamate/uridylate kinase" evidence="6">
    <location>
        <begin position="305"/>
        <end position="585"/>
    </location>
</feature>
<keyword evidence="4 5" id="KW-0012">Acyltransferase</keyword>
<organism evidence="7 8">
    <name type="scientific">Fusobacterium necrophorum subsp. funduliforme B35</name>
    <dbReference type="NCBI Taxonomy" id="1226633"/>
    <lineage>
        <taxon>Bacteria</taxon>
        <taxon>Fusobacteriati</taxon>
        <taxon>Fusobacteriota</taxon>
        <taxon>Fusobacteriia</taxon>
        <taxon>Fusobacteriales</taxon>
        <taxon>Fusobacteriaceae</taxon>
        <taxon>Fusobacterium</taxon>
    </lineage>
</organism>
<keyword evidence="1 5" id="KW-0963">Cytoplasm</keyword>
<evidence type="ECO:0000313" key="7">
    <source>
        <dbReference type="EMBL" id="KID48179.1"/>
    </source>
</evidence>
<dbReference type="InterPro" id="IPR018042">
    <property type="entry name" value="Aspartate_kinase_CS"/>
</dbReference>
<dbReference type="OrthoDB" id="9772423at2"/>
<dbReference type="NCBIfam" id="TIGR01001">
    <property type="entry name" value="metA"/>
    <property type="match status" value="1"/>
</dbReference>
<dbReference type="PANTHER" id="PTHR20919:SF0">
    <property type="entry name" value="HOMOSERINE O-SUCCINYLTRANSFERASE"/>
    <property type="match status" value="1"/>
</dbReference>
<dbReference type="PROSITE" id="PS00324">
    <property type="entry name" value="ASPARTOKINASE"/>
    <property type="match status" value="1"/>
</dbReference>
<protein>
    <recommendedName>
        <fullName evidence="5">Homoserine O-acetyltransferase</fullName>
        <shortName evidence="5">HAT</shortName>
        <ecNumber evidence="5">2.3.1.31</ecNumber>
    </recommendedName>
    <alternativeName>
        <fullName evidence="5">Homoserine transacetylase</fullName>
        <shortName evidence="5">HTA</shortName>
    </alternativeName>
</protein>
<dbReference type="EMBL" id="AUZI01000027">
    <property type="protein sequence ID" value="KID48179.1"/>
    <property type="molecule type" value="Genomic_DNA"/>
</dbReference>
<accession>A0A017H2J5</accession>
<dbReference type="Proteomes" id="UP000031184">
    <property type="component" value="Unassembled WGS sequence"/>
</dbReference>
<name>A0A017H2J5_9FUSO</name>
<dbReference type="GO" id="GO:0019281">
    <property type="term" value="P:L-methionine biosynthetic process from homoserine via O-succinyl-L-homoserine and cystathionine"/>
    <property type="evidence" value="ECO:0007669"/>
    <property type="project" value="InterPro"/>
</dbReference>
<dbReference type="InterPro" id="IPR001048">
    <property type="entry name" value="Asp/Glu/Uridylate_kinase"/>
</dbReference>
<dbReference type="GO" id="GO:0004072">
    <property type="term" value="F:aspartate kinase activity"/>
    <property type="evidence" value="ECO:0007669"/>
    <property type="project" value="InterPro"/>
</dbReference>
<evidence type="ECO:0000256" key="5">
    <source>
        <dbReference type="HAMAP-Rule" id="MF_00295"/>
    </source>
</evidence>
<feature type="binding site" evidence="5">
    <location>
        <position position="163"/>
    </location>
    <ligand>
        <name>substrate</name>
    </ligand>
</feature>
<evidence type="ECO:0000313" key="8">
    <source>
        <dbReference type="Proteomes" id="UP000031184"/>
    </source>
</evidence>
<dbReference type="InterPro" id="IPR029062">
    <property type="entry name" value="Class_I_gatase-like"/>
</dbReference>
<dbReference type="AlphaFoldDB" id="A0A017H2J5"/>
<dbReference type="SUPFAM" id="SSF52317">
    <property type="entry name" value="Class I glutamine amidotransferase-like"/>
    <property type="match status" value="1"/>
</dbReference>
<comment type="similarity">
    <text evidence="5">Belongs to the MetA family.</text>
</comment>
<feature type="active site" evidence="5">
    <location>
        <position position="236"/>
    </location>
</feature>
<sequence length="599" mass="69471">MPLVIPSDLPAKSILEKEQIFTMTTQRAETQDIRPLKLAILNLMPKKEETETQLLRMLSNTALQVHVDLIRTDSHKSKNTDYSHLRRFYKTFDEIKQNKYDAMIITGAPIETMEYENVDYWQEFTEILEYAKEHVFSTMFICWASQAALYHYYGIKKHQKSKKIFGVYEFDLKKRGTLTKGFDDSFFIPQSRYTYNELKDVLSHPDLDVWAGREDIGANLVSSKDGRFLFVAGHFEYEEDTLYQEYLRDKAKGLGTDIPENYFIDNDEAKGIKVKWRSHANLFFSNWLNYCVYQETPYDISQISKKKVAKFGGSSLSDAGQFSKVKDIIYSSEEREIIVVSAPGKRNEKDTKITDILNQYYILKKDNNDLMQLEEKIRRFRKENEEKKEKSLDIIVNRFTEIAKDLELSQETVAIIQNVISKIKDSDNRDFILSRGEYLNAILMAKYLNYEFLDAEDIIFFDNNGALNKRKTYQAIRQRMANHLKFVVPGFYGKTENGEIKTFDRGGSDITGSIIAGALHSELYENWTDVDGVMTADPNKDKTAKTIDHLSYEQLLRMAEKGANVYHLDAIEPVMKQEIPIHIRNTNNPSGKGTIVQKK</sequence>
<dbReference type="Gene3D" id="3.40.50.880">
    <property type="match status" value="1"/>
</dbReference>
<evidence type="ECO:0000259" key="6">
    <source>
        <dbReference type="Pfam" id="PF00696"/>
    </source>
</evidence>
<dbReference type="GO" id="GO:0005737">
    <property type="term" value="C:cytoplasm"/>
    <property type="evidence" value="ECO:0007669"/>
    <property type="project" value="UniProtKB-SubCell"/>
</dbReference>
<comment type="function">
    <text evidence="5">Transfers an acetyl group from acetyl-CoA to L-homoserine, forming acetyl-L-homoserine.</text>
</comment>
<comment type="catalytic activity">
    <reaction evidence="5">
        <text>L-homoserine + acetyl-CoA = O-acetyl-L-homoserine + CoA</text>
        <dbReference type="Rhea" id="RHEA:13701"/>
        <dbReference type="ChEBI" id="CHEBI:57287"/>
        <dbReference type="ChEBI" id="CHEBI:57288"/>
        <dbReference type="ChEBI" id="CHEBI:57476"/>
        <dbReference type="ChEBI" id="CHEBI:57716"/>
        <dbReference type="EC" id="2.3.1.31"/>
    </reaction>
</comment>
<comment type="subcellular location">
    <subcellularLocation>
        <location evidence="5">Cytoplasm</location>
    </subcellularLocation>
</comment>
<feature type="site" description="Important for acyl-CoA specificity" evidence="5">
    <location>
        <position position="111"/>
    </location>
</feature>
<dbReference type="CDD" id="cd03131">
    <property type="entry name" value="GATase1_HTS"/>
    <property type="match status" value="1"/>
</dbReference>
<keyword evidence="2 5" id="KW-0028">Amino-acid biosynthesis</keyword>
<dbReference type="Pfam" id="PF04204">
    <property type="entry name" value="HTS"/>
    <property type="match status" value="1"/>
</dbReference>
<dbReference type="Gene3D" id="3.40.1160.10">
    <property type="entry name" value="Acetylglutamate kinase-like"/>
    <property type="match status" value="1"/>
</dbReference>
<comment type="caution">
    <text evidence="7">The sequence shown here is derived from an EMBL/GenBank/DDBJ whole genome shotgun (WGS) entry which is preliminary data.</text>
</comment>
<dbReference type="PATRIC" id="fig|1226633.4.peg.2174"/>
<dbReference type="EC" id="2.3.1.31" evidence="5"/>
<gene>
    <name evidence="5" type="primary">metAA</name>
    <name evidence="7" type="ORF">C095_10730</name>
</gene>
<proteinExistence type="inferred from homology"/>
<feature type="site" description="Important for substrate specificity" evidence="5">
    <location>
        <position position="191"/>
    </location>
</feature>
<evidence type="ECO:0000256" key="3">
    <source>
        <dbReference type="ARBA" id="ARBA00022679"/>
    </source>
</evidence>
<dbReference type="InterPro" id="IPR005697">
    <property type="entry name" value="HST_MetA"/>
</dbReference>
<evidence type="ECO:0000256" key="2">
    <source>
        <dbReference type="ARBA" id="ARBA00022605"/>
    </source>
</evidence>
<dbReference type="HAMAP" id="MF_00295">
    <property type="entry name" value="MetA_acyltransf"/>
    <property type="match status" value="1"/>
</dbReference>
<dbReference type="InterPro" id="IPR033752">
    <property type="entry name" value="MetA_family"/>
</dbReference>
<feature type="active site" description="Acyl-thioester intermediate" evidence="5">
    <location>
        <position position="142"/>
    </location>
</feature>
<feature type="binding site" evidence="5">
    <location>
        <position position="191"/>
    </location>
    <ligand>
        <name>substrate</name>
    </ligand>
</feature>
<feature type="active site" description="Proton acceptor" evidence="5">
    <location>
        <position position="234"/>
    </location>
</feature>
<dbReference type="UniPathway" id="UPA00051">
    <property type="reaction ID" value="UER00074"/>
</dbReference>
<dbReference type="GO" id="GO:0004414">
    <property type="term" value="F:homoserine O-acetyltransferase activity"/>
    <property type="evidence" value="ECO:0007669"/>
    <property type="project" value="UniProtKB-EC"/>
</dbReference>